<dbReference type="OrthoDB" id="2121326at2759"/>
<keyword evidence="2" id="KW-1015">Disulfide bond</keyword>
<sequence length="137" mass="15104">MGVHNIGEYVRFHQQKLRETSTSSQPASKPKGVLTISSASEFKEQCLAGSGGKLVVLDCFATWCGPCKMIAPELVKMSNKYENASFVKIDVDQVPDVAGDLGIRAMPTFILFKDGERVDEFVGADARKLEQMVQKYL</sequence>
<protein>
    <recommendedName>
        <fullName evidence="5">Thioredoxin domain-containing protein</fullName>
    </recommendedName>
</protein>
<dbReference type="Gramene" id="rna-gnl|WGS:JABURB|Cocit.L5334.1">
    <property type="protein sequence ID" value="cds-KAF7846062.1"/>
    <property type="gene ID" value="gene-BT93_L5334"/>
</dbReference>
<feature type="domain" description="Thioredoxin" evidence="5">
    <location>
        <begin position="33"/>
        <end position="137"/>
    </location>
</feature>
<keyword evidence="3" id="KW-0676">Redox-active center</keyword>
<dbReference type="Pfam" id="PF00085">
    <property type="entry name" value="Thioredoxin"/>
    <property type="match status" value="1"/>
</dbReference>
<dbReference type="PROSITE" id="PS51352">
    <property type="entry name" value="THIOREDOXIN_2"/>
    <property type="match status" value="1"/>
</dbReference>
<name>A0A8T0CH40_CORYI</name>
<keyword evidence="7" id="KW-1185">Reference proteome</keyword>
<dbReference type="InterPro" id="IPR013766">
    <property type="entry name" value="Thioredoxin_domain"/>
</dbReference>
<dbReference type="Gene3D" id="3.40.30.10">
    <property type="entry name" value="Glutaredoxin"/>
    <property type="match status" value="1"/>
</dbReference>
<gene>
    <name evidence="6" type="ORF">BT93_L5334</name>
</gene>
<evidence type="ECO:0000256" key="2">
    <source>
        <dbReference type="ARBA" id="ARBA00023157"/>
    </source>
</evidence>
<dbReference type="InterPro" id="IPR017937">
    <property type="entry name" value="Thioredoxin_CS"/>
</dbReference>
<proteinExistence type="inferred from homology"/>
<dbReference type="EMBL" id="MU095890">
    <property type="protein sequence ID" value="KAF7846062.1"/>
    <property type="molecule type" value="Genomic_DNA"/>
</dbReference>
<comment type="caution">
    <text evidence="6">The sequence shown here is derived from an EMBL/GenBank/DDBJ whole genome shotgun (WGS) entry which is preliminary data.</text>
</comment>
<evidence type="ECO:0000313" key="6">
    <source>
        <dbReference type="EMBL" id="KAF7846062.1"/>
    </source>
</evidence>
<dbReference type="AlphaFoldDB" id="A0A8T0CH40"/>
<dbReference type="Proteomes" id="UP000806378">
    <property type="component" value="Unassembled WGS sequence"/>
</dbReference>
<dbReference type="PROSITE" id="PS00194">
    <property type="entry name" value="THIOREDOXIN_1"/>
    <property type="match status" value="1"/>
</dbReference>
<accession>A0A8T0CH40</accession>
<keyword evidence="1" id="KW-0249">Electron transport</keyword>
<organism evidence="6 7">
    <name type="scientific">Corymbia citriodora subsp. variegata</name>
    <dbReference type="NCBI Taxonomy" id="360336"/>
    <lineage>
        <taxon>Eukaryota</taxon>
        <taxon>Viridiplantae</taxon>
        <taxon>Streptophyta</taxon>
        <taxon>Embryophyta</taxon>
        <taxon>Tracheophyta</taxon>
        <taxon>Spermatophyta</taxon>
        <taxon>Magnoliopsida</taxon>
        <taxon>eudicotyledons</taxon>
        <taxon>Gunneridae</taxon>
        <taxon>Pentapetalae</taxon>
        <taxon>rosids</taxon>
        <taxon>malvids</taxon>
        <taxon>Myrtales</taxon>
        <taxon>Myrtaceae</taxon>
        <taxon>Myrtoideae</taxon>
        <taxon>Eucalypteae</taxon>
        <taxon>Corymbia</taxon>
    </lineage>
</organism>
<evidence type="ECO:0000256" key="4">
    <source>
        <dbReference type="ARBA" id="ARBA00038337"/>
    </source>
</evidence>
<dbReference type="InterPro" id="IPR036249">
    <property type="entry name" value="Thioredoxin-like_sf"/>
</dbReference>
<dbReference type="CDD" id="cd02947">
    <property type="entry name" value="TRX_family"/>
    <property type="match status" value="1"/>
</dbReference>
<comment type="similarity">
    <text evidence="4">Belongs to the thioredoxin family. Plant F-type subfamily.</text>
</comment>
<evidence type="ECO:0000256" key="1">
    <source>
        <dbReference type="ARBA" id="ARBA00022982"/>
    </source>
</evidence>
<keyword evidence="1" id="KW-0813">Transport</keyword>
<evidence type="ECO:0000313" key="7">
    <source>
        <dbReference type="Proteomes" id="UP000806378"/>
    </source>
</evidence>
<dbReference type="PRINTS" id="PR00421">
    <property type="entry name" value="THIOREDOXIN"/>
</dbReference>
<evidence type="ECO:0000256" key="3">
    <source>
        <dbReference type="ARBA" id="ARBA00023284"/>
    </source>
</evidence>
<dbReference type="PANTHER" id="PTHR46115">
    <property type="entry name" value="THIOREDOXIN-LIKE PROTEIN 1"/>
    <property type="match status" value="1"/>
</dbReference>
<evidence type="ECO:0000259" key="5">
    <source>
        <dbReference type="PROSITE" id="PS51352"/>
    </source>
</evidence>
<reference evidence="6" key="1">
    <citation type="submission" date="2020-05" db="EMBL/GenBank/DDBJ databases">
        <title>WGS assembly of Corymbia citriodora subspecies variegata.</title>
        <authorList>
            <person name="Barry K."/>
            <person name="Hundley H."/>
            <person name="Shu S."/>
            <person name="Jenkins J."/>
            <person name="Grimwood J."/>
            <person name="Baten A."/>
        </authorList>
    </citation>
    <scope>NUCLEOTIDE SEQUENCE</scope>
    <source>
        <strain evidence="6">CV2-018</strain>
    </source>
</reference>
<dbReference type="SUPFAM" id="SSF52833">
    <property type="entry name" value="Thioredoxin-like"/>
    <property type="match status" value="1"/>
</dbReference>
<dbReference type="FunFam" id="3.40.30.10:FF:000245">
    <property type="entry name" value="Thioredoxin"/>
    <property type="match status" value="1"/>
</dbReference>